<dbReference type="Proteomes" id="UP000094285">
    <property type="component" value="Unassembled WGS sequence"/>
</dbReference>
<sequence>MVQGHTWLVYYKIIWQTITNHYIEFHFSQKRESSQTFQGVTLGFPRVSTILPHLGRCPMCSLLTVFNFLPGFSFSSRKRLLRTLVH</sequence>
<evidence type="ECO:0000313" key="1">
    <source>
        <dbReference type="EMBL" id="ODV78468.1"/>
    </source>
</evidence>
<evidence type="ECO:0000313" key="2">
    <source>
        <dbReference type="Proteomes" id="UP000094285"/>
    </source>
</evidence>
<dbReference type="GeneID" id="30981974"/>
<gene>
    <name evidence="1" type="ORF">CANTADRAFT_266680</name>
</gene>
<name>A0A1E4SG27_9ASCO</name>
<dbReference type="RefSeq" id="XP_020063590.1">
    <property type="nucleotide sequence ID" value="XM_020207837.1"/>
</dbReference>
<organism evidence="1 2">
    <name type="scientific">Suhomyces tanzawaensis NRRL Y-17324</name>
    <dbReference type="NCBI Taxonomy" id="984487"/>
    <lineage>
        <taxon>Eukaryota</taxon>
        <taxon>Fungi</taxon>
        <taxon>Dikarya</taxon>
        <taxon>Ascomycota</taxon>
        <taxon>Saccharomycotina</taxon>
        <taxon>Pichiomycetes</taxon>
        <taxon>Debaryomycetaceae</taxon>
        <taxon>Suhomyces</taxon>
    </lineage>
</organism>
<dbReference type="EMBL" id="KV453913">
    <property type="protein sequence ID" value="ODV78468.1"/>
    <property type="molecule type" value="Genomic_DNA"/>
</dbReference>
<dbReference type="AlphaFoldDB" id="A0A1E4SG27"/>
<proteinExistence type="predicted"/>
<protein>
    <submittedName>
        <fullName evidence="1">Uncharacterized protein</fullName>
    </submittedName>
</protein>
<keyword evidence="2" id="KW-1185">Reference proteome</keyword>
<accession>A0A1E4SG27</accession>
<reference evidence="2" key="1">
    <citation type="submission" date="2016-05" db="EMBL/GenBank/DDBJ databases">
        <title>Comparative genomics of biotechnologically important yeasts.</title>
        <authorList>
            <consortium name="DOE Joint Genome Institute"/>
            <person name="Riley R."/>
            <person name="Haridas S."/>
            <person name="Wolfe K.H."/>
            <person name="Lopes M.R."/>
            <person name="Hittinger C.T."/>
            <person name="Goker M."/>
            <person name="Salamov A."/>
            <person name="Wisecaver J."/>
            <person name="Long T.M."/>
            <person name="Aerts A.L."/>
            <person name="Barry K."/>
            <person name="Choi C."/>
            <person name="Clum A."/>
            <person name="Coughlan A.Y."/>
            <person name="Deshpande S."/>
            <person name="Douglass A.P."/>
            <person name="Hanson S.J."/>
            <person name="Klenk H.-P."/>
            <person name="Labutti K."/>
            <person name="Lapidus A."/>
            <person name="Lindquist E."/>
            <person name="Lipzen A."/>
            <person name="Meier-Kolthoff J.P."/>
            <person name="Ohm R.A."/>
            <person name="Otillar R.P."/>
            <person name="Pangilinan J."/>
            <person name="Peng Y."/>
            <person name="Rokas A."/>
            <person name="Rosa C.A."/>
            <person name="Scheuner C."/>
            <person name="Sibirny A.A."/>
            <person name="Slot J.C."/>
            <person name="Stielow J.B."/>
            <person name="Sun H."/>
            <person name="Kurtzman C.P."/>
            <person name="Blackwell M."/>
            <person name="Grigoriev I.V."/>
            <person name="Jeffries T.W."/>
        </authorList>
    </citation>
    <scope>NUCLEOTIDE SEQUENCE [LARGE SCALE GENOMIC DNA]</scope>
    <source>
        <strain evidence="2">NRRL Y-17324</strain>
    </source>
</reference>